<sequence>MRRIGIIGAGQAGLYLGISLVDAGYAVTLFSEFTLESILNGKLMATPNLLPDALQLERQLGLAFWDDQFPGCNQLCNDVCDSDGNLALVVSSTLERCWQAVDQRLKFSCWMQEFVRRGGELVIRTMTPRDLEECVQNYDLVVVSTGRGSLKTLFERDAQRSIHGKPKRHLAAVIVTGLKGESMAEHTIKLTTLPGIGEIFQFPFYDKSKNSSHTIFFEAHPGGTMDRFSQIQSGQQLLEVSKKLMEQLTPWDYEVIKDMELTDELAWLRGVITPTVRQPVGRLPDGARVMGIGDAVILNDPIAGQGANNATKMAHLVVQRIIDHGNRRFDESWMQAVFDEFWEYCQYANALADCLLTPPAHLQELVVAMAQNPEVARDYINGVNHPPSLFPWFFEPEETKKYLAQKNTKGVGSDYSTSQLSQTQLLVRAR</sequence>
<evidence type="ECO:0000313" key="2">
    <source>
        <dbReference type="EMBL" id="NER30524.1"/>
    </source>
</evidence>
<evidence type="ECO:0000259" key="1">
    <source>
        <dbReference type="Pfam" id="PF17885"/>
    </source>
</evidence>
<comment type="caution">
    <text evidence="2">The sequence shown here is derived from an EMBL/GenBank/DDBJ whole genome shotgun (WGS) entry which is preliminary data.</text>
</comment>
<dbReference type="PRINTS" id="PR00420">
    <property type="entry name" value="RNGMNOXGNASE"/>
</dbReference>
<reference evidence="2" key="1">
    <citation type="submission" date="2019-11" db="EMBL/GenBank/DDBJ databases">
        <title>Genomic insights into an expanded diversity of filamentous marine cyanobacteria reveals the extraordinary biosynthetic potential of Moorea and Okeania.</title>
        <authorList>
            <person name="Ferreira Leao T."/>
            <person name="Wang M."/>
            <person name="Moss N."/>
            <person name="Da Silva R."/>
            <person name="Sanders J."/>
            <person name="Nurk S."/>
            <person name="Gurevich A."/>
            <person name="Humphrey G."/>
            <person name="Reher R."/>
            <person name="Zhu Q."/>
            <person name="Belda-Ferre P."/>
            <person name="Glukhov E."/>
            <person name="Rex R."/>
            <person name="Dorrestein P.C."/>
            <person name="Knight R."/>
            <person name="Pevzner P."/>
            <person name="Gerwick W.H."/>
            <person name="Gerwick L."/>
        </authorList>
    </citation>
    <scope>NUCLEOTIDE SEQUENCE</scope>
    <source>
        <strain evidence="2">SIO1C4</strain>
    </source>
</reference>
<dbReference type="Pfam" id="PF17885">
    <property type="entry name" value="Smoa_sbd"/>
    <property type="match status" value="1"/>
</dbReference>
<dbReference type="Gene3D" id="3.30.9.40">
    <property type="match status" value="1"/>
</dbReference>
<proteinExistence type="predicted"/>
<dbReference type="AlphaFoldDB" id="A0A6B3NK72"/>
<dbReference type="InterPro" id="IPR041654">
    <property type="entry name" value="StyA_sbd"/>
</dbReference>
<dbReference type="SUPFAM" id="SSF51905">
    <property type="entry name" value="FAD/NAD(P)-binding domain"/>
    <property type="match status" value="1"/>
</dbReference>
<dbReference type="InterPro" id="IPR036188">
    <property type="entry name" value="FAD/NAD-bd_sf"/>
</dbReference>
<organism evidence="2">
    <name type="scientific">Symploca sp. SIO1C4</name>
    <dbReference type="NCBI Taxonomy" id="2607765"/>
    <lineage>
        <taxon>Bacteria</taxon>
        <taxon>Bacillati</taxon>
        <taxon>Cyanobacteriota</taxon>
        <taxon>Cyanophyceae</taxon>
        <taxon>Coleofasciculales</taxon>
        <taxon>Coleofasciculaceae</taxon>
        <taxon>Symploca</taxon>
    </lineage>
</organism>
<gene>
    <name evidence="2" type="ORF">F6J89_23610</name>
</gene>
<dbReference type="Gene3D" id="3.50.50.60">
    <property type="entry name" value="FAD/NAD(P)-binding domain"/>
    <property type="match status" value="2"/>
</dbReference>
<feature type="domain" description="Styrene monooxygenase StyA putative substrate binding" evidence="1">
    <location>
        <begin position="146"/>
        <end position="254"/>
    </location>
</feature>
<protein>
    <submittedName>
        <fullName evidence="2">Oxygenase</fullName>
    </submittedName>
</protein>
<name>A0A6B3NK72_9CYAN</name>
<dbReference type="EMBL" id="JAAHFQ010000578">
    <property type="protein sequence ID" value="NER30524.1"/>
    <property type="molecule type" value="Genomic_DNA"/>
</dbReference>
<accession>A0A6B3NK72</accession>